<dbReference type="AlphaFoldDB" id="A0A0U5JEH0"/>
<evidence type="ECO:0000313" key="3">
    <source>
        <dbReference type="Proteomes" id="UP000069902"/>
    </source>
</evidence>
<accession>A0A0U5JEH0</accession>
<dbReference type="InParanoid" id="A0A0U5JEH0"/>
<keyword evidence="1" id="KW-1133">Transmembrane helix</keyword>
<dbReference type="KEGG" id="pnl:PNK_0538"/>
<reference evidence="3" key="1">
    <citation type="submission" date="2015-09" db="EMBL/GenBank/DDBJ databases">
        <authorList>
            <person name="Bertelli C."/>
        </authorList>
    </citation>
    <scope>NUCLEOTIDE SEQUENCE [LARGE SCALE GENOMIC DNA]</scope>
    <source>
        <strain evidence="3">KNic</strain>
    </source>
</reference>
<dbReference type="EMBL" id="LN879502">
    <property type="protein sequence ID" value="CUI16166.1"/>
    <property type="molecule type" value="Genomic_DNA"/>
</dbReference>
<dbReference type="PATRIC" id="fig|389348.3.peg.592"/>
<keyword evidence="3" id="KW-1185">Reference proteome</keyword>
<feature type="transmembrane region" description="Helical" evidence="1">
    <location>
        <begin position="60"/>
        <end position="81"/>
    </location>
</feature>
<gene>
    <name evidence="2" type="ORF">PNK_0538</name>
</gene>
<feature type="transmembrane region" description="Helical" evidence="1">
    <location>
        <begin position="12"/>
        <end position="30"/>
    </location>
</feature>
<keyword evidence="1" id="KW-0472">Membrane</keyword>
<organism evidence="2 3">
    <name type="scientific">Candidatus Protochlamydia naegleriophila</name>
    <dbReference type="NCBI Taxonomy" id="389348"/>
    <lineage>
        <taxon>Bacteria</taxon>
        <taxon>Pseudomonadati</taxon>
        <taxon>Chlamydiota</taxon>
        <taxon>Chlamydiia</taxon>
        <taxon>Parachlamydiales</taxon>
        <taxon>Parachlamydiaceae</taxon>
        <taxon>Candidatus Protochlamydia</taxon>
    </lineage>
</organism>
<dbReference type="Proteomes" id="UP000069902">
    <property type="component" value="Chromosome cPNK"/>
</dbReference>
<evidence type="ECO:0000256" key="1">
    <source>
        <dbReference type="SAM" id="Phobius"/>
    </source>
</evidence>
<name>A0A0U5JEH0_9BACT</name>
<dbReference type="STRING" id="389348.PNK_0538"/>
<keyword evidence="1" id="KW-0812">Transmembrane</keyword>
<evidence type="ECO:0000313" key="2">
    <source>
        <dbReference type="EMBL" id="CUI16166.1"/>
    </source>
</evidence>
<proteinExistence type="predicted"/>
<sequence length="137" mass="15081">MAREVGWLGTRCAIVLSLVSGVPLLVYSIAKVIVLDALNSGAGGKIEGLKKYSEESKLRLNISLIGVSALPLLILSGPALIRAAYQTYLMYESTQEIIHHFRQSESFQALENSYHLLANLVNGMHERRETAIIEEVV</sequence>
<protein>
    <submittedName>
        <fullName evidence="2">Uncharacterized protein</fullName>
    </submittedName>
</protein>